<accession>A0A0G4FIX9</accession>
<proteinExistence type="predicted"/>
<dbReference type="EMBL" id="CDMZ01000407">
    <property type="protein sequence ID" value="CEM13666.1"/>
    <property type="molecule type" value="Genomic_DNA"/>
</dbReference>
<dbReference type="AlphaFoldDB" id="A0A0G4FIX9"/>
<name>A0A0G4FIX9_9ALVE</name>
<protein>
    <submittedName>
        <fullName evidence="1">Uncharacterized protein</fullName>
    </submittedName>
</protein>
<dbReference type="VEuPathDB" id="CryptoDB:Cvel_3394"/>
<evidence type="ECO:0000313" key="1">
    <source>
        <dbReference type="EMBL" id="CEM13666.1"/>
    </source>
</evidence>
<organism evidence="1">
    <name type="scientific">Chromera velia CCMP2878</name>
    <dbReference type="NCBI Taxonomy" id="1169474"/>
    <lineage>
        <taxon>Eukaryota</taxon>
        <taxon>Sar</taxon>
        <taxon>Alveolata</taxon>
        <taxon>Colpodellida</taxon>
        <taxon>Chromeraceae</taxon>
        <taxon>Chromera</taxon>
    </lineage>
</organism>
<sequence length="99" mass="11332">MEQEFDELKSPEQKVLWEMNLRSLLTQFKEMKKEAGNVANFLYSAVTYAQKLQDALPGDLLLQATTSLTAADVDDPDKLMKWLEERVNAGVGRLMRKKL</sequence>
<gene>
    <name evidence="1" type="ORF">Cvel_3394</name>
</gene>
<reference evidence="1" key="1">
    <citation type="submission" date="2014-11" db="EMBL/GenBank/DDBJ databases">
        <authorList>
            <person name="Otto D Thomas"/>
            <person name="Naeem Raeece"/>
        </authorList>
    </citation>
    <scope>NUCLEOTIDE SEQUENCE</scope>
</reference>